<feature type="transmembrane region" description="Helical" evidence="9">
    <location>
        <begin position="105"/>
        <end position="126"/>
    </location>
</feature>
<feature type="transmembrane region" description="Helical" evidence="9">
    <location>
        <begin position="67"/>
        <end position="85"/>
    </location>
</feature>
<accession>A0A927MTF3</accession>
<evidence type="ECO:0000256" key="2">
    <source>
        <dbReference type="ARBA" id="ARBA00012438"/>
    </source>
</evidence>
<evidence type="ECO:0000259" key="11">
    <source>
        <dbReference type="PROSITE" id="PS50112"/>
    </source>
</evidence>
<feature type="transmembrane region" description="Helical" evidence="9">
    <location>
        <begin position="12"/>
        <end position="32"/>
    </location>
</feature>
<dbReference type="SMART" id="SM00387">
    <property type="entry name" value="HATPase_c"/>
    <property type="match status" value="1"/>
</dbReference>
<evidence type="ECO:0000313" key="13">
    <source>
        <dbReference type="EMBL" id="MBE1557064.1"/>
    </source>
</evidence>
<keyword evidence="3" id="KW-0597">Phosphoprotein</keyword>
<dbReference type="SMART" id="SM00091">
    <property type="entry name" value="PAS"/>
    <property type="match status" value="1"/>
</dbReference>
<evidence type="ECO:0000256" key="4">
    <source>
        <dbReference type="ARBA" id="ARBA00022679"/>
    </source>
</evidence>
<evidence type="ECO:0000256" key="7">
    <source>
        <dbReference type="ARBA" id="ARBA00022840"/>
    </source>
</evidence>
<dbReference type="CDD" id="cd00130">
    <property type="entry name" value="PAS"/>
    <property type="match status" value="1"/>
</dbReference>
<gene>
    <name evidence="13" type="ORF">H4683_004195</name>
</gene>
<dbReference type="InterPro" id="IPR000014">
    <property type="entry name" value="PAS"/>
</dbReference>
<dbReference type="PROSITE" id="PS50109">
    <property type="entry name" value="HIS_KIN"/>
    <property type="match status" value="1"/>
</dbReference>
<organism evidence="13 14">
    <name type="scientific">Sporosarcina limicola</name>
    <dbReference type="NCBI Taxonomy" id="34101"/>
    <lineage>
        <taxon>Bacteria</taxon>
        <taxon>Bacillati</taxon>
        <taxon>Bacillota</taxon>
        <taxon>Bacilli</taxon>
        <taxon>Bacillales</taxon>
        <taxon>Caryophanaceae</taxon>
        <taxon>Sporosarcina</taxon>
    </lineage>
</organism>
<dbReference type="PANTHER" id="PTHR43065">
    <property type="entry name" value="SENSOR HISTIDINE KINASE"/>
    <property type="match status" value="1"/>
</dbReference>
<dbReference type="EMBL" id="JADBEL010000047">
    <property type="protein sequence ID" value="MBE1557064.1"/>
    <property type="molecule type" value="Genomic_DNA"/>
</dbReference>
<dbReference type="SUPFAM" id="SSF55785">
    <property type="entry name" value="PYP-like sensor domain (PAS domain)"/>
    <property type="match status" value="1"/>
</dbReference>
<feature type="domain" description="Histidine kinase" evidence="10">
    <location>
        <begin position="318"/>
        <end position="523"/>
    </location>
</feature>
<dbReference type="SMART" id="SM00388">
    <property type="entry name" value="HisKA"/>
    <property type="match status" value="1"/>
</dbReference>
<dbReference type="CDD" id="cd00082">
    <property type="entry name" value="HisKA"/>
    <property type="match status" value="1"/>
</dbReference>
<keyword evidence="8" id="KW-0902">Two-component regulatory system</keyword>
<dbReference type="AlphaFoldDB" id="A0A927MTF3"/>
<protein>
    <recommendedName>
        <fullName evidence="2">histidine kinase</fullName>
        <ecNumber evidence="2">2.7.13.3</ecNumber>
    </recommendedName>
</protein>
<keyword evidence="6" id="KW-0418">Kinase</keyword>
<keyword evidence="5" id="KW-0547">Nucleotide-binding</keyword>
<reference evidence="13" key="1">
    <citation type="submission" date="2020-10" db="EMBL/GenBank/DDBJ databases">
        <title>Genomic Encyclopedia of Type Strains, Phase IV (KMG-IV): sequencing the most valuable type-strain genomes for metagenomic binning, comparative biology and taxonomic classification.</title>
        <authorList>
            <person name="Goeker M."/>
        </authorList>
    </citation>
    <scope>NUCLEOTIDE SEQUENCE</scope>
    <source>
        <strain evidence="13">DSM 13886</strain>
    </source>
</reference>
<keyword evidence="4" id="KW-0808">Transferase</keyword>
<dbReference type="InterPro" id="IPR001610">
    <property type="entry name" value="PAC"/>
</dbReference>
<keyword evidence="9" id="KW-1133">Transmembrane helix</keyword>
<dbReference type="InterPro" id="IPR000700">
    <property type="entry name" value="PAS-assoc_C"/>
</dbReference>
<comment type="caution">
    <text evidence="13">The sequence shown here is derived from an EMBL/GenBank/DDBJ whole genome shotgun (WGS) entry which is preliminary data.</text>
</comment>
<dbReference type="Pfam" id="PF08448">
    <property type="entry name" value="PAS_4"/>
    <property type="match status" value="1"/>
</dbReference>
<dbReference type="SUPFAM" id="SSF47384">
    <property type="entry name" value="Homodimeric domain of signal transducing histidine kinase"/>
    <property type="match status" value="1"/>
</dbReference>
<evidence type="ECO:0000256" key="9">
    <source>
        <dbReference type="SAM" id="Phobius"/>
    </source>
</evidence>
<dbReference type="EC" id="2.7.13.3" evidence="2"/>
<dbReference type="SUPFAM" id="SSF55874">
    <property type="entry name" value="ATPase domain of HSP90 chaperone/DNA topoisomerase II/histidine kinase"/>
    <property type="match status" value="1"/>
</dbReference>
<evidence type="ECO:0000256" key="6">
    <source>
        <dbReference type="ARBA" id="ARBA00022777"/>
    </source>
</evidence>
<name>A0A927MTF3_9BACL</name>
<dbReference type="Gene3D" id="1.10.287.130">
    <property type="match status" value="1"/>
</dbReference>
<evidence type="ECO:0000256" key="8">
    <source>
        <dbReference type="ARBA" id="ARBA00023012"/>
    </source>
</evidence>
<dbReference type="InterPro" id="IPR013656">
    <property type="entry name" value="PAS_4"/>
</dbReference>
<dbReference type="InterPro" id="IPR003661">
    <property type="entry name" value="HisK_dim/P_dom"/>
</dbReference>
<dbReference type="SMART" id="SM00086">
    <property type="entry name" value="PAC"/>
    <property type="match status" value="1"/>
</dbReference>
<feature type="domain" description="PAS" evidence="11">
    <location>
        <begin position="181"/>
        <end position="250"/>
    </location>
</feature>
<proteinExistence type="predicted"/>
<keyword evidence="14" id="KW-1185">Reference proteome</keyword>
<evidence type="ECO:0000259" key="12">
    <source>
        <dbReference type="PROSITE" id="PS50113"/>
    </source>
</evidence>
<keyword evidence="7" id="KW-0067">ATP-binding</keyword>
<dbReference type="InterPro" id="IPR005467">
    <property type="entry name" value="His_kinase_dom"/>
</dbReference>
<dbReference type="InterPro" id="IPR003594">
    <property type="entry name" value="HATPase_dom"/>
</dbReference>
<dbReference type="GO" id="GO:0005524">
    <property type="term" value="F:ATP binding"/>
    <property type="evidence" value="ECO:0007669"/>
    <property type="project" value="UniProtKB-KW"/>
</dbReference>
<dbReference type="RefSeq" id="WP_192600651.1">
    <property type="nucleotide sequence ID" value="NZ_JADBEL010000047.1"/>
</dbReference>
<evidence type="ECO:0000259" key="10">
    <source>
        <dbReference type="PROSITE" id="PS50109"/>
    </source>
</evidence>
<evidence type="ECO:0000256" key="5">
    <source>
        <dbReference type="ARBA" id="ARBA00022741"/>
    </source>
</evidence>
<dbReference type="Proteomes" id="UP000658225">
    <property type="component" value="Unassembled WGS sequence"/>
</dbReference>
<dbReference type="PRINTS" id="PR00344">
    <property type="entry name" value="BCTRLSENSOR"/>
</dbReference>
<dbReference type="PANTHER" id="PTHR43065:SF10">
    <property type="entry name" value="PEROXIDE STRESS-ACTIVATED HISTIDINE KINASE MAK3"/>
    <property type="match status" value="1"/>
</dbReference>
<feature type="domain" description="PAC" evidence="12">
    <location>
        <begin position="253"/>
        <end position="305"/>
    </location>
</feature>
<dbReference type="Pfam" id="PF00512">
    <property type="entry name" value="HisKA"/>
    <property type="match status" value="1"/>
</dbReference>
<evidence type="ECO:0000256" key="1">
    <source>
        <dbReference type="ARBA" id="ARBA00000085"/>
    </source>
</evidence>
<sequence>MGQLRAIHSRNIFIILCLISTVILHLVILPVLNNRNETISAIFGLMYSIVLIILYRRRLNPIVLRNLILIGCNSYVFFMNLLGPYQANLLYLFFPILLTAVYHVIWLNVLIISSTGMEVAILFYFFSPNYLSVTQPSLLFDFAIIFIIVIILCILYLLKIGTEWKSIFSENKRMDAILTSKEGYLDLFFEHAQDAIAVFGLDNKIITVNPAFEAMYGWKIEECIGQSLRFYPSSEDEVIADRIRKVLEGKSYHLLRTKEMRKDGDVFDAELTIAPIYDSEDDVIAISLIARDITLKLKADILKIDAEKLLAIGEIAASVAHEVRNPLTAISGFIQMMNNDPTNPYHAYTEIMDSEINRIDLIVSEFLVLSKPSLKKSTEFYIENTIQDVIAMFKPNFLNSSIVCDVQFHEDSTMIPGNEDGMKQVFINLLKNSCEALKKNGIITIKVTYQQETVSISIRDNGPGMDTETIGNLYEPFFTTKEGGTGLGMLISKKIILDQNGTITVTSKKNKGTKTLIKLPLTPVKKTASING</sequence>
<dbReference type="InterPro" id="IPR036890">
    <property type="entry name" value="HATPase_C_sf"/>
</dbReference>
<evidence type="ECO:0000313" key="14">
    <source>
        <dbReference type="Proteomes" id="UP000658225"/>
    </source>
</evidence>
<dbReference type="InterPro" id="IPR004358">
    <property type="entry name" value="Sig_transdc_His_kin-like_C"/>
</dbReference>
<feature type="transmembrane region" description="Helical" evidence="9">
    <location>
        <begin position="138"/>
        <end position="158"/>
    </location>
</feature>
<dbReference type="Gene3D" id="3.30.565.10">
    <property type="entry name" value="Histidine kinase-like ATPase, C-terminal domain"/>
    <property type="match status" value="1"/>
</dbReference>
<dbReference type="NCBIfam" id="TIGR00229">
    <property type="entry name" value="sensory_box"/>
    <property type="match status" value="1"/>
</dbReference>
<comment type="catalytic activity">
    <reaction evidence="1">
        <text>ATP + protein L-histidine = ADP + protein N-phospho-L-histidine.</text>
        <dbReference type="EC" id="2.7.13.3"/>
    </reaction>
</comment>
<dbReference type="PROSITE" id="PS50112">
    <property type="entry name" value="PAS"/>
    <property type="match status" value="1"/>
</dbReference>
<dbReference type="GO" id="GO:0000155">
    <property type="term" value="F:phosphorelay sensor kinase activity"/>
    <property type="evidence" value="ECO:0007669"/>
    <property type="project" value="InterPro"/>
</dbReference>
<keyword evidence="9" id="KW-0812">Transmembrane</keyword>
<dbReference type="Gene3D" id="3.30.450.20">
    <property type="entry name" value="PAS domain"/>
    <property type="match status" value="1"/>
</dbReference>
<dbReference type="InterPro" id="IPR036097">
    <property type="entry name" value="HisK_dim/P_sf"/>
</dbReference>
<evidence type="ECO:0000256" key="3">
    <source>
        <dbReference type="ARBA" id="ARBA00022553"/>
    </source>
</evidence>
<dbReference type="PROSITE" id="PS50113">
    <property type="entry name" value="PAC"/>
    <property type="match status" value="1"/>
</dbReference>
<dbReference type="Pfam" id="PF02518">
    <property type="entry name" value="HATPase_c"/>
    <property type="match status" value="1"/>
</dbReference>
<dbReference type="InterPro" id="IPR035965">
    <property type="entry name" value="PAS-like_dom_sf"/>
</dbReference>
<keyword evidence="9" id="KW-0472">Membrane</keyword>
<feature type="transmembrane region" description="Helical" evidence="9">
    <location>
        <begin position="38"/>
        <end position="55"/>
    </location>
</feature>